<name>D3AGQ5_9FIRM</name>
<dbReference type="InterPro" id="IPR035906">
    <property type="entry name" value="MetI-like_sf"/>
</dbReference>
<evidence type="ECO:0000313" key="13">
    <source>
        <dbReference type="Proteomes" id="UP000004968"/>
    </source>
</evidence>
<dbReference type="SUPFAM" id="SSF161098">
    <property type="entry name" value="MetI-like"/>
    <property type="match status" value="1"/>
</dbReference>
<feature type="transmembrane region" description="Helical" evidence="9">
    <location>
        <begin position="100"/>
        <end position="118"/>
    </location>
</feature>
<keyword evidence="8 9" id="KW-0472">Membrane</keyword>
<feature type="transmembrane region" description="Helical" evidence="9">
    <location>
        <begin position="60"/>
        <end position="80"/>
    </location>
</feature>
<evidence type="ECO:0000256" key="3">
    <source>
        <dbReference type="ARBA" id="ARBA00022448"/>
    </source>
</evidence>
<evidence type="ECO:0000256" key="5">
    <source>
        <dbReference type="ARBA" id="ARBA00022505"/>
    </source>
</evidence>
<evidence type="ECO:0000313" key="12">
    <source>
        <dbReference type="EMBL" id="EFC99023.1"/>
    </source>
</evidence>
<dbReference type="Proteomes" id="UP000004968">
    <property type="component" value="Unassembled WGS sequence"/>
</dbReference>
<keyword evidence="5 10" id="KW-0500">Molybdenum</keyword>
<dbReference type="InterPro" id="IPR000515">
    <property type="entry name" value="MetI-like"/>
</dbReference>
<protein>
    <recommendedName>
        <fullName evidence="10">Molybdenum transport system permease</fullName>
    </recommendedName>
</protein>
<evidence type="ECO:0000256" key="10">
    <source>
        <dbReference type="RuleBase" id="RU365097"/>
    </source>
</evidence>
<comment type="function">
    <text evidence="10">Part of the binding-protein-dependent transport system for molybdenum; probably responsible for the translocation of the substrate across the membrane.</text>
</comment>
<evidence type="ECO:0000256" key="6">
    <source>
        <dbReference type="ARBA" id="ARBA00022692"/>
    </source>
</evidence>
<dbReference type="PANTHER" id="PTHR30183">
    <property type="entry name" value="MOLYBDENUM TRANSPORT SYSTEM PERMEASE PROTEIN MODB"/>
    <property type="match status" value="1"/>
</dbReference>
<gene>
    <name evidence="12" type="primary">modB</name>
    <name evidence="12" type="ORF">CLOSTHATH_02791</name>
</gene>
<evidence type="ECO:0000256" key="7">
    <source>
        <dbReference type="ARBA" id="ARBA00022989"/>
    </source>
</evidence>
<organism evidence="12 13">
    <name type="scientific">Hungatella hathewayi DSM 13479</name>
    <dbReference type="NCBI Taxonomy" id="566550"/>
    <lineage>
        <taxon>Bacteria</taxon>
        <taxon>Bacillati</taxon>
        <taxon>Bacillota</taxon>
        <taxon>Clostridia</taxon>
        <taxon>Lachnospirales</taxon>
        <taxon>Lachnospiraceae</taxon>
        <taxon>Hungatella</taxon>
    </lineage>
</organism>
<feature type="transmembrane region" description="Helical" evidence="9">
    <location>
        <begin position="210"/>
        <end position="229"/>
    </location>
</feature>
<keyword evidence="7 9" id="KW-1133">Transmembrane helix</keyword>
<dbReference type="GO" id="GO:0005886">
    <property type="term" value="C:plasma membrane"/>
    <property type="evidence" value="ECO:0007669"/>
    <property type="project" value="UniProtKB-SubCell"/>
</dbReference>
<dbReference type="NCBIfam" id="TIGR02141">
    <property type="entry name" value="modB_ABC"/>
    <property type="match status" value="1"/>
</dbReference>
<evidence type="ECO:0000256" key="2">
    <source>
        <dbReference type="ARBA" id="ARBA00007069"/>
    </source>
</evidence>
<feature type="transmembrane region" description="Helical" evidence="9">
    <location>
        <begin position="146"/>
        <end position="168"/>
    </location>
</feature>
<keyword evidence="6 9" id="KW-0812">Transmembrane</keyword>
<dbReference type="AlphaFoldDB" id="D3AGQ5"/>
<keyword evidence="3 9" id="KW-0813">Transport</keyword>
<dbReference type="InterPro" id="IPR011867">
    <property type="entry name" value="ModB_ABC"/>
</dbReference>
<dbReference type="Gene3D" id="1.10.3720.10">
    <property type="entry name" value="MetI-like"/>
    <property type="match status" value="1"/>
</dbReference>
<dbReference type="PANTHER" id="PTHR30183:SF3">
    <property type="entry name" value="MOLYBDENUM TRANSPORT SYSTEM PERMEASE PROTEIN MODB"/>
    <property type="match status" value="1"/>
</dbReference>
<dbReference type="PROSITE" id="PS50928">
    <property type="entry name" value="ABC_TM1"/>
    <property type="match status" value="1"/>
</dbReference>
<feature type="transmembrane region" description="Helical" evidence="9">
    <location>
        <begin position="28"/>
        <end position="48"/>
    </location>
</feature>
<reference evidence="12 13" key="1">
    <citation type="submission" date="2010-01" db="EMBL/GenBank/DDBJ databases">
        <authorList>
            <person name="Weinstock G."/>
            <person name="Sodergren E."/>
            <person name="Clifton S."/>
            <person name="Fulton L."/>
            <person name="Fulton B."/>
            <person name="Courtney L."/>
            <person name="Fronick C."/>
            <person name="Harrison M."/>
            <person name="Strong C."/>
            <person name="Farmer C."/>
            <person name="Delahaunty K."/>
            <person name="Markovic C."/>
            <person name="Hall O."/>
            <person name="Minx P."/>
            <person name="Tomlinson C."/>
            <person name="Mitreva M."/>
            <person name="Nelson J."/>
            <person name="Hou S."/>
            <person name="Wollam A."/>
            <person name="Pepin K.H."/>
            <person name="Johnson M."/>
            <person name="Bhonagiri V."/>
            <person name="Nash W.E."/>
            <person name="Warren W."/>
            <person name="Chinwalla A."/>
            <person name="Mardis E.R."/>
            <person name="Wilson R.K."/>
        </authorList>
    </citation>
    <scope>NUCLEOTIDE SEQUENCE [LARGE SCALE GENOMIC DNA]</scope>
    <source>
        <strain evidence="12 13">DSM 13479</strain>
    </source>
</reference>
<comment type="caution">
    <text evidence="12">The sequence shown here is derived from an EMBL/GenBank/DDBJ whole genome shotgun (WGS) entry which is preliminary data.</text>
</comment>
<proteinExistence type="inferred from homology"/>
<dbReference type="EMBL" id="ACIO01000224">
    <property type="protein sequence ID" value="EFC99023.1"/>
    <property type="molecule type" value="Genomic_DNA"/>
</dbReference>
<accession>D3AGQ5</accession>
<dbReference type="GO" id="GO:0015098">
    <property type="term" value="F:molybdate ion transmembrane transporter activity"/>
    <property type="evidence" value="ECO:0007669"/>
    <property type="project" value="UniProtKB-UniRule"/>
</dbReference>
<comment type="subcellular location">
    <subcellularLocation>
        <location evidence="1 9">Cell membrane</location>
        <topology evidence="1 9">Multi-pass membrane protein</topology>
    </subcellularLocation>
</comment>
<keyword evidence="4 10" id="KW-1003">Cell membrane</keyword>
<feature type="domain" description="ABC transmembrane type-1" evidence="11">
    <location>
        <begin position="20"/>
        <end position="223"/>
    </location>
</feature>
<sequence length="236" mass="25336">MHQHCCAGDKEEKQVDYSPILISLKTSVISIIFTFFLGIWAARAVIALKSERAKAILDGVLTLPLVLPPTVAGFFLLYIFGVKRPVGKLLLAVFSYKIVFTWQATVLAAVLISFPLMYRSARGAFELVDENVLNAARTLGLPERKVFWKILMPMAMPGVLSGGVLAFARGLGEFGATAMIAGNIAGKTRTLPLAIYSEVAAGDMEGAGKYVVIIVAISLLIVAGMNVAATGKKKYL</sequence>
<dbReference type="CDD" id="cd06261">
    <property type="entry name" value="TM_PBP2"/>
    <property type="match status" value="1"/>
</dbReference>
<evidence type="ECO:0000256" key="1">
    <source>
        <dbReference type="ARBA" id="ARBA00004651"/>
    </source>
</evidence>
<evidence type="ECO:0000259" key="11">
    <source>
        <dbReference type="PROSITE" id="PS50928"/>
    </source>
</evidence>
<evidence type="ECO:0000256" key="9">
    <source>
        <dbReference type="RuleBase" id="RU363032"/>
    </source>
</evidence>
<comment type="similarity">
    <text evidence="2 10">Belongs to the binding-protein-dependent transport system permease family. CysTW subfamily.</text>
</comment>
<dbReference type="HOGENOM" id="CLU_016047_14_3_9"/>
<dbReference type="Pfam" id="PF00528">
    <property type="entry name" value="BPD_transp_1"/>
    <property type="match status" value="1"/>
</dbReference>
<evidence type="ECO:0000256" key="8">
    <source>
        <dbReference type="ARBA" id="ARBA00023136"/>
    </source>
</evidence>
<evidence type="ECO:0000256" key="4">
    <source>
        <dbReference type="ARBA" id="ARBA00022475"/>
    </source>
</evidence>